<gene>
    <name evidence="2" type="ORF">X560_0951</name>
</gene>
<dbReference type="InterPro" id="IPR024535">
    <property type="entry name" value="RHGA/B-epi-like_pectate_lyase"/>
</dbReference>
<dbReference type="PATRIC" id="fig|1430899.3.peg.981"/>
<organism evidence="2 3">
    <name type="scientific">Listeria fleischmannii 1991</name>
    <dbReference type="NCBI Taxonomy" id="1430899"/>
    <lineage>
        <taxon>Bacteria</taxon>
        <taxon>Bacillati</taxon>
        <taxon>Bacillota</taxon>
        <taxon>Bacilli</taxon>
        <taxon>Bacillales</taxon>
        <taxon>Listeriaceae</taxon>
        <taxon>Listeria</taxon>
    </lineage>
</organism>
<protein>
    <recommendedName>
        <fullName evidence="1">Rhamnogalacturonase A/B/Epimerase-like pectate lyase domain-containing protein</fullName>
    </recommendedName>
</protein>
<dbReference type="RefSeq" id="WP_007476671.1">
    <property type="nucleotide sequence ID" value="NZ_KQ130613.1"/>
</dbReference>
<proteinExistence type="predicted"/>
<dbReference type="EMBL" id="AZHO01000011">
    <property type="protein sequence ID" value="KMT60025.1"/>
    <property type="molecule type" value="Genomic_DNA"/>
</dbReference>
<dbReference type="SUPFAM" id="SSF51126">
    <property type="entry name" value="Pectin lyase-like"/>
    <property type="match status" value="1"/>
</dbReference>
<dbReference type="AlphaFoldDB" id="A0A0J8GBP6"/>
<sequence length="455" mass="49141">MKSNIFYLTDYGVNNDGYSDSTSAINKVFEEIATSGGGTVVFPSGNIRISSPLIIPDSGIRIQTASSYLTKITPLDNFSGEAILFFKKASNRSGNKGINLDHGININCNNKQTNGIIIENGYDQITFRNVEVRNVHSDFSGFLFKKTEENPTVEVGQTILLENCIVDHTTNMPIAPCYSFTKYQEINLIGCKGFANPPLSEPALPGSIRQGVAFDFKDCRGVTLTGCSAGFAHTAISFTAETRSVVGLTIIGQTNEAITGDALYTEAKGAYFVDQVMVLPIRRQVGKNDITEGSGKYNLNQTGQSELHTGIEKVILGKGCNQNIIFTSNKENVSGNMKNSTIIAGANNNKLGTTFNESIEILTSSISDAPILNFVNQDGASSRILYTRYGALEAQKYNPETKTWNPTLRVVEGSANNYTGLYVPYRVDGILKFAPIRVGAPESGGAGLRALALPN</sequence>
<comment type="caution">
    <text evidence="2">The sequence shown here is derived from an EMBL/GenBank/DDBJ whole genome shotgun (WGS) entry which is preliminary data.</text>
</comment>
<dbReference type="InterPro" id="IPR012334">
    <property type="entry name" value="Pectin_lyas_fold"/>
</dbReference>
<evidence type="ECO:0000259" key="1">
    <source>
        <dbReference type="Pfam" id="PF12708"/>
    </source>
</evidence>
<reference evidence="2 3" key="1">
    <citation type="journal article" date="2015" name="Genome Biol. Evol.">
        <title>Comparative Genomics of Listeria Sensu Lato: Genus-Wide Differences in Evolutionary Dynamics and the Progressive Gain of Complex, Potentially Pathogenicity-Related Traits through Lateral Gene Transfer.</title>
        <authorList>
            <person name="Chiara M."/>
            <person name="Caruso M."/>
            <person name="D'Erchia A.M."/>
            <person name="Manzari C."/>
            <person name="Fraccalvieri R."/>
            <person name="Goffredo E."/>
            <person name="Latorre L."/>
            <person name="Miccolupo A."/>
            <person name="Padalino I."/>
            <person name="Santagada G."/>
            <person name="Chiocco D."/>
            <person name="Pesole G."/>
            <person name="Horner D.S."/>
            <person name="Parisi A."/>
        </authorList>
    </citation>
    <scope>NUCLEOTIDE SEQUENCE [LARGE SCALE GENOMIC DNA]</scope>
    <source>
        <strain evidence="2 3">1991</strain>
    </source>
</reference>
<name>A0A0J8GBP6_9LIST</name>
<dbReference type="Gene3D" id="2.160.20.10">
    <property type="entry name" value="Single-stranded right-handed beta-helix, Pectin lyase-like"/>
    <property type="match status" value="1"/>
</dbReference>
<accession>A0A0J8GBP6</accession>
<evidence type="ECO:0000313" key="2">
    <source>
        <dbReference type="EMBL" id="KMT60025.1"/>
    </source>
</evidence>
<evidence type="ECO:0000313" key="3">
    <source>
        <dbReference type="Proteomes" id="UP000052258"/>
    </source>
</evidence>
<dbReference type="Pfam" id="PF12708">
    <property type="entry name" value="Pect-lyase_RHGA_epim"/>
    <property type="match status" value="1"/>
</dbReference>
<dbReference type="InterPro" id="IPR011050">
    <property type="entry name" value="Pectin_lyase_fold/virulence"/>
</dbReference>
<feature type="domain" description="Rhamnogalacturonase A/B/Epimerase-like pectate lyase" evidence="1">
    <location>
        <begin position="9"/>
        <end position="166"/>
    </location>
</feature>
<dbReference type="Proteomes" id="UP000052258">
    <property type="component" value="Unassembled WGS sequence"/>
</dbReference>
<dbReference type="OrthoDB" id="9795222at2"/>
<keyword evidence="3" id="KW-1185">Reference proteome</keyword>